<feature type="compositionally biased region" description="Basic and acidic residues" evidence="1">
    <location>
        <begin position="244"/>
        <end position="264"/>
    </location>
</feature>
<dbReference type="InterPro" id="IPR029523">
    <property type="entry name" value="INO80B/Ies2"/>
</dbReference>
<protein>
    <recommendedName>
        <fullName evidence="2">INO80 complex subunit B-like conserved region domain-containing protein</fullName>
    </recommendedName>
</protein>
<accession>A0ABZ1CT36</accession>
<dbReference type="SMART" id="SM01406">
    <property type="entry name" value="PAPA-1"/>
    <property type="match status" value="1"/>
</dbReference>
<proteinExistence type="predicted"/>
<sequence>MAPKTIAIPTSTRRAKRVIDSPSGSSSEASTPAAAIASTATTSNGKRPAPPDASKVEEEDEEDAEGESDDGGQEDDAEGEDEEEEEGVESEEGERDINMDRSRLSSAQASEDILVDDEENEEDEEEEPISPSRTHTSAPASALKIRLKLGGSSTPASTGRPGRAAAKKGAKKVKRVAEDELAESDDELLLGDDESVMSSRRSLSPTKMTARQRAKGNKDLQETLLQLPNEVSGKKLILTEAERLQRREETARRRKRQTEQKLQDEQDETINRLLRAQTSKSRSKLDQPSPALDGEGSGQVSPTRRTAHTTNMIRWTSTLSKEGEVLLRVAAPKEKEEWISLTNPEKTEIKEKNTICGVEGCERKRIYRSMKKFEIGGCSLDHLKNVEAAL</sequence>
<feature type="compositionally biased region" description="Acidic residues" evidence="1">
    <location>
        <begin position="113"/>
        <end position="128"/>
    </location>
</feature>
<dbReference type="PANTHER" id="PTHR21561:SF12">
    <property type="entry name" value="INO80 COMPLEX SUBUNIT B"/>
    <property type="match status" value="1"/>
</dbReference>
<dbReference type="RefSeq" id="XP_062789571.1">
    <property type="nucleotide sequence ID" value="XM_062933520.1"/>
</dbReference>
<feature type="region of interest" description="Disordered" evidence="1">
    <location>
        <begin position="1"/>
        <end position="219"/>
    </location>
</feature>
<evidence type="ECO:0000313" key="4">
    <source>
        <dbReference type="Proteomes" id="UP001329825"/>
    </source>
</evidence>
<dbReference type="Pfam" id="PF04795">
    <property type="entry name" value="PAPA-1"/>
    <property type="match status" value="1"/>
</dbReference>
<feature type="compositionally biased region" description="Polar residues" evidence="1">
    <location>
        <begin position="196"/>
        <end position="209"/>
    </location>
</feature>
<feature type="compositionally biased region" description="Basic residues" evidence="1">
    <location>
        <begin position="165"/>
        <end position="174"/>
    </location>
</feature>
<gene>
    <name evidence="3" type="ORF">IL334_001767</name>
</gene>
<evidence type="ECO:0000259" key="2">
    <source>
        <dbReference type="SMART" id="SM01406"/>
    </source>
</evidence>
<feature type="compositionally biased region" description="Acidic residues" evidence="1">
    <location>
        <begin position="57"/>
        <end position="94"/>
    </location>
</feature>
<organism evidence="3 4">
    <name type="scientific">Kwoniella shivajii</name>
    <dbReference type="NCBI Taxonomy" id="564305"/>
    <lineage>
        <taxon>Eukaryota</taxon>
        <taxon>Fungi</taxon>
        <taxon>Dikarya</taxon>
        <taxon>Basidiomycota</taxon>
        <taxon>Agaricomycotina</taxon>
        <taxon>Tremellomycetes</taxon>
        <taxon>Tremellales</taxon>
        <taxon>Cryptococcaceae</taxon>
        <taxon>Kwoniella</taxon>
    </lineage>
</organism>
<dbReference type="InterPro" id="IPR006880">
    <property type="entry name" value="INO80B_C"/>
</dbReference>
<evidence type="ECO:0000313" key="3">
    <source>
        <dbReference type="EMBL" id="WRT64831.1"/>
    </source>
</evidence>
<dbReference type="Proteomes" id="UP001329825">
    <property type="component" value="Chromosome 2"/>
</dbReference>
<feature type="domain" description="INO80 complex subunit B-like conserved region" evidence="2">
    <location>
        <begin position="242"/>
        <end position="335"/>
    </location>
</feature>
<reference evidence="3 4" key="1">
    <citation type="submission" date="2024-01" db="EMBL/GenBank/DDBJ databases">
        <title>Comparative genomics of Cryptococcus and Kwoniella reveals pathogenesis evolution and contrasting modes of karyotype evolution via chromosome fusion or intercentromeric recombination.</title>
        <authorList>
            <person name="Coelho M.A."/>
            <person name="David-Palma M."/>
            <person name="Shea T."/>
            <person name="Bowers K."/>
            <person name="McGinley-Smith S."/>
            <person name="Mohammad A.W."/>
            <person name="Gnirke A."/>
            <person name="Yurkov A.M."/>
            <person name="Nowrousian M."/>
            <person name="Sun S."/>
            <person name="Cuomo C.A."/>
            <person name="Heitman J."/>
        </authorList>
    </citation>
    <scope>NUCLEOTIDE SEQUENCE [LARGE SCALE GENOMIC DNA]</scope>
    <source>
        <strain evidence="3">CBS 11374</strain>
    </source>
</reference>
<dbReference type="GeneID" id="87953898"/>
<name>A0ABZ1CT36_9TREE</name>
<dbReference type="PANTHER" id="PTHR21561">
    <property type="entry name" value="INO80 COMPLEX SUBUNIT B"/>
    <property type="match status" value="1"/>
</dbReference>
<keyword evidence="4" id="KW-1185">Reference proteome</keyword>
<feature type="compositionally biased region" description="Acidic residues" evidence="1">
    <location>
        <begin position="179"/>
        <end position="195"/>
    </location>
</feature>
<dbReference type="EMBL" id="CP141882">
    <property type="protein sequence ID" value="WRT64831.1"/>
    <property type="molecule type" value="Genomic_DNA"/>
</dbReference>
<feature type="compositionally biased region" description="Low complexity" evidence="1">
    <location>
        <begin position="21"/>
        <end position="43"/>
    </location>
</feature>
<feature type="region of interest" description="Disordered" evidence="1">
    <location>
        <begin position="244"/>
        <end position="308"/>
    </location>
</feature>
<evidence type="ECO:0000256" key="1">
    <source>
        <dbReference type="SAM" id="MobiDB-lite"/>
    </source>
</evidence>
<feature type="compositionally biased region" description="Polar residues" evidence="1">
    <location>
        <begin position="298"/>
        <end position="308"/>
    </location>
</feature>